<dbReference type="AlphaFoldDB" id="W6YJA7"/>
<proteinExistence type="predicted"/>
<protein>
    <submittedName>
        <fullName evidence="1">Uncharacterized protein</fullName>
    </submittedName>
</protein>
<dbReference type="EMBL" id="KI964453">
    <property type="protein sequence ID" value="EUC39452.1"/>
    <property type="molecule type" value="Genomic_DNA"/>
</dbReference>
<organism evidence="1 2">
    <name type="scientific">Bipolaris oryzae ATCC 44560</name>
    <dbReference type="NCBI Taxonomy" id="930090"/>
    <lineage>
        <taxon>Eukaryota</taxon>
        <taxon>Fungi</taxon>
        <taxon>Dikarya</taxon>
        <taxon>Ascomycota</taxon>
        <taxon>Pezizomycotina</taxon>
        <taxon>Dothideomycetes</taxon>
        <taxon>Pleosporomycetidae</taxon>
        <taxon>Pleosporales</taxon>
        <taxon>Pleosporineae</taxon>
        <taxon>Pleosporaceae</taxon>
        <taxon>Bipolaris</taxon>
    </lineage>
</organism>
<dbReference type="Proteomes" id="UP000054032">
    <property type="component" value="Unassembled WGS sequence"/>
</dbReference>
<dbReference type="HOGENOM" id="CLU_3147158_0_0_1"/>
<gene>
    <name evidence="1" type="ORF">COCMIDRAFT_111557</name>
</gene>
<dbReference type="OrthoDB" id="3689183at2759"/>
<dbReference type="RefSeq" id="XP_007694029.1">
    <property type="nucleotide sequence ID" value="XM_007695839.1"/>
</dbReference>
<reference evidence="1 2" key="1">
    <citation type="journal article" date="2013" name="PLoS Genet.">
        <title>Comparative genome structure, secondary metabolite, and effector coding capacity across Cochliobolus pathogens.</title>
        <authorList>
            <person name="Condon B.J."/>
            <person name="Leng Y."/>
            <person name="Wu D."/>
            <person name="Bushley K.E."/>
            <person name="Ohm R.A."/>
            <person name="Otillar R."/>
            <person name="Martin J."/>
            <person name="Schackwitz W."/>
            <person name="Grimwood J."/>
            <person name="MohdZainudin N."/>
            <person name="Xue C."/>
            <person name="Wang R."/>
            <person name="Manning V.A."/>
            <person name="Dhillon B."/>
            <person name="Tu Z.J."/>
            <person name="Steffenson B.J."/>
            <person name="Salamov A."/>
            <person name="Sun H."/>
            <person name="Lowry S."/>
            <person name="LaButti K."/>
            <person name="Han J."/>
            <person name="Copeland A."/>
            <person name="Lindquist E."/>
            <person name="Barry K."/>
            <person name="Schmutz J."/>
            <person name="Baker S.E."/>
            <person name="Ciuffetti L.M."/>
            <person name="Grigoriev I.V."/>
            <person name="Zhong S."/>
            <person name="Turgeon B.G."/>
        </authorList>
    </citation>
    <scope>NUCLEOTIDE SEQUENCE [LARGE SCALE GENOMIC DNA]</scope>
    <source>
        <strain evidence="1 2">ATCC 44560</strain>
    </source>
</reference>
<keyword evidence="2" id="KW-1185">Reference proteome</keyword>
<feature type="non-terminal residue" evidence="1">
    <location>
        <position position="1"/>
    </location>
</feature>
<sequence>FNFKITYYVRILNRVVEALSRRFNLRKKGYKELYNVLLKIILNSSLRYN</sequence>
<evidence type="ECO:0000313" key="1">
    <source>
        <dbReference type="EMBL" id="EUC39452.1"/>
    </source>
</evidence>
<accession>W6YJA7</accession>
<name>W6YJA7_COCMI</name>
<dbReference type="GeneID" id="19119792"/>
<evidence type="ECO:0000313" key="2">
    <source>
        <dbReference type="Proteomes" id="UP000054032"/>
    </source>
</evidence>
<dbReference type="KEGG" id="bor:COCMIDRAFT_111557"/>
<dbReference type="STRING" id="930090.W6YJA7"/>